<name>A0ACB8ZV07_ARCLA</name>
<dbReference type="EMBL" id="CM042055">
    <property type="protein sequence ID" value="KAI3701397.1"/>
    <property type="molecule type" value="Genomic_DNA"/>
</dbReference>
<evidence type="ECO:0000313" key="1">
    <source>
        <dbReference type="EMBL" id="KAI3701397.1"/>
    </source>
</evidence>
<dbReference type="Proteomes" id="UP001055879">
    <property type="component" value="Linkage Group LG09"/>
</dbReference>
<comment type="caution">
    <text evidence="1">The sequence shown here is derived from an EMBL/GenBank/DDBJ whole genome shotgun (WGS) entry which is preliminary data.</text>
</comment>
<protein>
    <submittedName>
        <fullName evidence="1">Uncharacterized protein</fullName>
    </submittedName>
</protein>
<proteinExistence type="predicted"/>
<evidence type="ECO:0000313" key="2">
    <source>
        <dbReference type="Proteomes" id="UP001055879"/>
    </source>
</evidence>
<organism evidence="1 2">
    <name type="scientific">Arctium lappa</name>
    <name type="common">Greater burdock</name>
    <name type="synonym">Lappa major</name>
    <dbReference type="NCBI Taxonomy" id="4217"/>
    <lineage>
        <taxon>Eukaryota</taxon>
        <taxon>Viridiplantae</taxon>
        <taxon>Streptophyta</taxon>
        <taxon>Embryophyta</taxon>
        <taxon>Tracheophyta</taxon>
        <taxon>Spermatophyta</taxon>
        <taxon>Magnoliopsida</taxon>
        <taxon>eudicotyledons</taxon>
        <taxon>Gunneridae</taxon>
        <taxon>Pentapetalae</taxon>
        <taxon>asterids</taxon>
        <taxon>campanulids</taxon>
        <taxon>Asterales</taxon>
        <taxon>Asteraceae</taxon>
        <taxon>Carduoideae</taxon>
        <taxon>Cardueae</taxon>
        <taxon>Arctiinae</taxon>
        <taxon>Arctium</taxon>
    </lineage>
</organism>
<sequence length="528" mass="59338">MDSIFNLEETERSSLLQQMIDSFGCTYVCLWSHFSHPSNCLIFIDGVYRDGGNNQASSSSGSLGMRSFLDYQKSTFLIDNYSVGVPGFAFKNNLPYMESKGLELLRLTTNAPQLQFYQAARIKTAIFMGCKNGEIELGMSNGTSQTNFEIELKKLFPGDFPQEMLPKPLDQARASSSSSSLRSLSIENSSEYSPFLFNMLQTTSYNTPEMIFAPKEAFLDQQTPNQTPSPLTIRSQNPLQQVLDQIRSNHLMPLRENEEAAMTRAILAAISSSPSPSSSSSHQLQTPQVANNSAFKRYRSCLGPTKQRMQISRQNLNRRSLSFFRNLSEARAQQDRMFQTTTRPTSNQLHHMISERKRREKLNESFQALRSLLPSGSKKDKASVLTNTKEYIASLKSQIEELNKRNKILEGENSGRLEAVNRDSGGFSGERVTVGIRNVGESSSESRMVELEVHARGDLILADLVIRMMEFIKQVEHATVVSVDAGTQTLENEVSANRVVLRLRIQGSEWDESSFLEAVRRVLDNLAQ</sequence>
<reference evidence="2" key="1">
    <citation type="journal article" date="2022" name="Mol. Ecol. Resour.">
        <title>The genomes of chicory, endive, great burdock and yacon provide insights into Asteraceae palaeo-polyploidization history and plant inulin production.</title>
        <authorList>
            <person name="Fan W."/>
            <person name="Wang S."/>
            <person name="Wang H."/>
            <person name="Wang A."/>
            <person name="Jiang F."/>
            <person name="Liu H."/>
            <person name="Zhao H."/>
            <person name="Xu D."/>
            <person name="Zhang Y."/>
        </authorList>
    </citation>
    <scope>NUCLEOTIDE SEQUENCE [LARGE SCALE GENOMIC DNA]</scope>
    <source>
        <strain evidence="2">cv. Niubang</strain>
    </source>
</reference>
<gene>
    <name evidence="1" type="ORF">L6452_26433</name>
</gene>
<accession>A0ACB8ZV07</accession>
<reference evidence="1 2" key="2">
    <citation type="journal article" date="2022" name="Mol. Ecol. Resour.">
        <title>The genomes of chicory, endive, great burdock and yacon provide insights into Asteraceae paleo-polyploidization history and plant inulin production.</title>
        <authorList>
            <person name="Fan W."/>
            <person name="Wang S."/>
            <person name="Wang H."/>
            <person name="Wang A."/>
            <person name="Jiang F."/>
            <person name="Liu H."/>
            <person name="Zhao H."/>
            <person name="Xu D."/>
            <person name="Zhang Y."/>
        </authorList>
    </citation>
    <scope>NUCLEOTIDE SEQUENCE [LARGE SCALE GENOMIC DNA]</scope>
    <source>
        <strain evidence="2">cv. Niubang</strain>
    </source>
</reference>
<keyword evidence="2" id="KW-1185">Reference proteome</keyword>